<dbReference type="Proteomes" id="UP001162992">
    <property type="component" value="Chromosome 17"/>
</dbReference>
<name>A0ACC2B785_DIPCM</name>
<reference evidence="2" key="1">
    <citation type="journal article" date="2024" name="Proc. Natl. Acad. Sci. U.S.A.">
        <title>Extraordinary preservation of gene collinearity over three hundred million years revealed in homosporous lycophytes.</title>
        <authorList>
            <person name="Li C."/>
            <person name="Wickell D."/>
            <person name="Kuo L.Y."/>
            <person name="Chen X."/>
            <person name="Nie B."/>
            <person name="Liao X."/>
            <person name="Peng D."/>
            <person name="Ji J."/>
            <person name="Jenkins J."/>
            <person name="Williams M."/>
            <person name="Shu S."/>
            <person name="Plott C."/>
            <person name="Barry K."/>
            <person name="Rajasekar S."/>
            <person name="Grimwood J."/>
            <person name="Han X."/>
            <person name="Sun S."/>
            <person name="Hou Z."/>
            <person name="He W."/>
            <person name="Dai G."/>
            <person name="Sun C."/>
            <person name="Schmutz J."/>
            <person name="Leebens-Mack J.H."/>
            <person name="Li F.W."/>
            <person name="Wang L."/>
        </authorList>
    </citation>
    <scope>NUCLEOTIDE SEQUENCE [LARGE SCALE GENOMIC DNA]</scope>
    <source>
        <strain evidence="2">cv. PW_Plant_1</strain>
    </source>
</reference>
<keyword evidence="2" id="KW-1185">Reference proteome</keyword>
<proteinExistence type="predicted"/>
<gene>
    <name evidence="1" type="ORF">O6H91_17G059900</name>
</gene>
<organism evidence="1 2">
    <name type="scientific">Diphasiastrum complanatum</name>
    <name type="common">Issler's clubmoss</name>
    <name type="synonym">Lycopodium complanatum</name>
    <dbReference type="NCBI Taxonomy" id="34168"/>
    <lineage>
        <taxon>Eukaryota</taxon>
        <taxon>Viridiplantae</taxon>
        <taxon>Streptophyta</taxon>
        <taxon>Embryophyta</taxon>
        <taxon>Tracheophyta</taxon>
        <taxon>Lycopodiopsida</taxon>
        <taxon>Lycopodiales</taxon>
        <taxon>Lycopodiaceae</taxon>
        <taxon>Lycopodioideae</taxon>
        <taxon>Diphasiastrum</taxon>
    </lineage>
</organism>
<sequence>MPPAASPKIILGSSSQTRRTILKSMGYDFIVMTADIDESAIRREKPEELVMALAEAKAEAIIAKLGKNEHDYSETSPDQIILITADQIVVHEGTIREKPRNEEEARKFIQGYSRSPAITVGAVFVTNLSSGFKKGGVDRAEVYFHPIPEHVIDALILEGTVFYAAGGLLVEHPLVSPLVEAMVGSLDSVMGLPKDLTLSLIDEALQSTKSL</sequence>
<comment type="caution">
    <text evidence="1">The sequence shown here is derived from an EMBL/GenBank/DDBJ whole genome shotgun (WGS) entry which is preliminary data.</text>
</comment>
<accession>A0ACC2B785</accession>
<evidence type="ECO:0000313" key="1">
    <source>
        <dbReference type="EMBL" id="KAJ7525627.1"/>
    </source>
</evidence>
<protein>
    <submittedName>
        <fullName evidence="1">Uncharacterized protein</fullName>
    </submittedName>
</protein>
<dbReference type="EMBL" id="CM055108">
    <property type="protein sequence ID" value="KAJ7525627.1"/>
    <property type="molecule type" value="Genomic_DNA"/>
</dbReference>
<evidence type="ECO:0000313" key="2">
    <source>
        <dbReference type="Proteomes" id="UP001162992"/>
    </source>
</evidence>